<dbReference type="HOGENOM" id="CLU_013985_18_2_11"/>
<organism evidence="2 3">
    <name type="scientific">Dermacoccus nishinomiyaensis</name>
    <dbReference type="NCBI Taxonomy" id="1274"/>
    <lineage>
        <taxon>Bacteria</taxon>
        <taxon>Bacillati</taxon>
        <taxon>Actinomycetota</taxon>
        <taxon>Actinomycetes</taxon>
        <taxon>Micrococcales</taxon>
        <taxon>Dermacoccaceae</taxon>
        <taxon>Dermacoccus</taxon>
    </lineage>
</organism>
<dbReference type="eggNOG" id="COG0456">
    <property type="taxonomic scope" value="Bacteria"/>
</dbReference>
<dbReference type="EMBL" id="CP008889">
    <property type="protein sequence ID" value="AIF40404.1"/>
    <property type="molecule type" value="Genomic_DNA"/>
</dbReference>
<dbReference type="AlphaFoldDB" id="A0A075JEQ6"/>
<feature type="domain" description="N-acetyltransferase" evidence="1">
    <location>
        <begin position="7"/>
        <end position="167"/>
    </location>
</feature>
<evidence type="ECO:0000313" key="3">
    <source>
        <dbReference type="Proteomes" id="UP000027986"/>
    </source>
</evidence>
<dbReference type="InterPro" id="IPR016181">
    <property type="entry name" value="Acyl_CoA_acyltransferase"/>
</dbReference>
<evidence type="ECO:0000313" key="2">
    <source>
        <dbReference type="EMBL" id="AIF40404.1"/>
    </source>
</evidence>
<dbReference type="InterPro" id="IPR000182">
    <property type="entry name" value="GNAT_dom"/>
</dbReference>
<dbReference type="SUPFAM" id="SSF55729">
    <property type="entry name" value="Acyl-CoA N-acyltransferases (Nat)"/>
    <property type="match status" value="1"/>
</dbReference>
<reference evidence="2 3" key="1">
    <citation type="submission" date="2014-07" db="EMBL/GenBank/DDBJ databases">
        <title>Genome Sequencing of Dermacoccus nishinomiyaensis.</title>
        <authorList>
            <person name="Hong K.W."/>
            <person name="Chan K.G."/>
        </authorList>
    </citation>
    <scope>NUCLEOTIDE SEQUENCE [LARGE SCALE GENOMIC DNA]</scope>
    <source>
        <strain evidence="2 3">M25</strain>
    </source>
</reference>
<dbReference type="OrthoDB" id="5243635at2"/>
<sequence>MTIDERYEIRGLTSDDADELAQLHVTIWRDTYTGLIPQEKLDGLDPVDGAKRWRAWLTSAEAPRVVGAFDRSSGALVGWICIGKARDDDAPAEVELQVLNLDTAHHGTGLAHELMTRELGDQEAYLWVVDGNDRAQAFYRKHGFELDGVGKDDTSGSYDLRMVRLRG</sequence>
<dbReference type="Pfam" id="PF00583">
    <property type="entry name" value="Acetyltransf_1"/>
    <property type="match status" value="1"/>
</dbReference>
<dbReference type="Proteomes" id="UP000027986">
    <property type="component" value="Chromosome"/>
</dbReference>
<gene>
    <name evidence="2" type="ORF">HX89_04960</name>
</gene>
<protein>
    <recommendedName>
        <fullName evidence="1">N-acetyltransferase domain-containing protein</fullName>
    </recommendedName>
</protein>
<dbReference type="GeneID" id="41840539"/>
<proteinExistence type="predicted"/>
<dbReference type="KEGG" id="dni:HX89_04960"/>
<accession>A0A075JEQ6</accession>
<dbReference type="PROSITE" id="PS51186">
    <property type="entry name" value="GNAT"/>
    <property type="match status" value="1"/>
</dbReference>
<name>A0A075JEQ6_9MICO</name>
<keyword evidence="3" id="KW-1185">Reference proteome</keyword>
<dbReference type="GO" id="GO:0016747">
    <property type="term" value="F:acyltransferase activity, transferring groups other than amino-acyl groups"/>
    <property type="evidence" value="ECO:0007669"/>
    <property type="project" value="InterPro"/>
</dbReference>
<dbReference type="RefSeq" id="WP_038570548.1">
    <property type="nucleotide sequence ID" value="NZ_CP008889.1"/>
</dbReference>
<evidence type="ECO:0000259" key="1">
    <source>
        <dbReference type="PROSITE" id="PS51186"/>
    </source>
</evidence>
<dbReference type="Gene3D" id="3.40.630.30">
    <property type="match status" value="1"/>
</dbReference>